<comment type="caution">
    <text evidence="7">The sequence shown here is derived from an EMBL/GenBank/DDBJ whole genome shotgun (WGS) entry which is preliminary data.</text>
</comment>
<keyword evidence="1 4" id="KW-0349">Heme</keyword>
<dbReference type="SUPFAM" id="SSF46626">
    <property type="entry name" value="Cytochrome c"/>
    <property type="match status" value="1"/>
</dbReference>
<keyword evidence="2 4" id="KW-0479">Metal-binding</keyword>
<dbReference type="GO" id="GO:0046872">
    <property type="term" value="F:metal ion binding"/>
    <property type="evidence" value="ECO:0007669"/>
    <property type="project" value="UniProtKB-KW"/>
</dbReference>
<evidence type="ECO:0000256" key="3">
    <source>
        <dbReference type="ARBA" id="ARBA00023004"/>
    </source>
</evidence>
<feature type="signal peptide" evidence="5">
    <location>
        <begin position="1"/>
        <end position="24"/>
    </location>
</feature>
<dbReference type="AlphaFoldDB" id="A0A840XQF0"/>
<evidence type="ECO:0000256" key="2">
    <source>
        <dbReference type="ARBA" id="ARBA00022723"/>
    </source>
</evidence>
<accession>A0A840XQF0</accession>
<dbReference type="Proteomes" id="UP000562254">
    <property type="component" value="Unassembled WGS sequence"/>
</dbReference>
<dbReference type="GO" id="GO:0020037">
    <property type="term" value="F:heme binding"/>
    <property type="evidence" value="ECO:0007669"/>
    <property type="project" value="InterPro"/>
</dbReference>
<dbReference type="PROSITE" id="PS51007">
    <property type="entry name" value="CYTC"/>
    <property type="match status" value="1"/>
</dbReference>
<dbReference type="RefSeq" id="WP_184486174.1">
    <property type="nucleotide sequence ID" value="NZ_JAAEDJ010000192.1"/>
</dbReference>
<evidence type="ECO:0000259" key="6">
    <source>
        <dbReference type="PROSITE" id="PS51007"/>
    </source>
</evidence>
<keyword evidence="3 4" id="KW-0408">Iron</keyword>
<evidence type="ECO:0000313" key="8">
    <source>
        <dbReference type="Proteomes" id="UP000562254"/>
    </source>
</evidence>
<name>A0A840XQF0_9PROT</name>
<dbReference type="InterPro" id="IPR036909">
    <property type="entry name" value="Cyt_c-like_dom_sf"/>
</dbReference>
<dbReference type="Pfam" id="PF00034">
    <property type="entry name" value="Cytochrom_C"/>
    <property type="match status" value="1"/>
</dbReference>
<evidence type="ECO:0000256" key="1">
    <source>
        <dbReference type="ARBA" id="ARBA00022617"/>
    </source>
</evidence>
<evidence type="ECO:0000256" key="5">
    <source>
        <dbReference type="SAM" id="SignalP"/>
    </source>
</evidence>
<evidence type="ECO:0000313" key="7">
    <source>
        <dbReference type="EMBL" id="MBB5690848.1"/>
    </source>
</evidence>
<proteinExistence type="predicted"/>
<feature type="domain" description="Cytochrome c" evidence="6">
    <location>
        <begin position="21"/>
        <end position="100"/>
    </location>
</feature>
<keyword evidence="8" id="KW-1185">Reference proteome</keyword>
<dbReference type="InterPro" id="IPR009056">
    <property type="entry name" value="Cyt_c-like_dom"/>
</dbReference>
<dbReference type="Gene3D" id="1.10.760.10">
    <property type="entry name" value="Cytochrome c-like domain"/>
    <property type="match status" value="1"/>
</dbReference>
<dbReference type="GO" id="GO:0009055">
    <property type="term" value="F:electron transfer activity"/>
    <property type="evidence" value="ECO:0007669"/>
    <property type="project" value="InterPro"/>
</dbReference>
<feature type="chain" id="PRO_5032484378" evidence="5">
    <location>
        <begin position="25"/>
        <end position="100"/>
    </location>
</feature>
<reference evidence="7 8" key="1">
    <citation type="submission" date="2020-08" db="EMBL/GenBank/DDBJ databases">
        <title>Genomic Encyclopedia of Type Strains, Phase IV (KMG-IV): sequencing the most valuable type-strain genomes for metagenomic binning, comparative biology and taxonomic classification.</title>
        <authorList>
            <person name="Goeker M."/>
        </authorList>
    </citation>
    <scope>NUCLEOTIDE SEQUENCE [LARGE SCALE GENOMIC DNA]</scope>
    <source>
        <strain evidence="7 8">DSM 25895</strain>
    </source>
</reference>
<protein>
    <submittedName>
        <fullName evidence="7">Sulfide dehydrogenase cytochrome subunit</fullName>
    </submittedName>
</protein>
<organism evidence="7 8">
    <name type="scientific">Neoroseomonas alkaliterrae</name>
    <dbReference type="NCBI Taxonomy" id="1452450"/>
    <lineage>
        <taxon>Bacteria</taxon>
        <taxon>Pseudomonadati</taxon>
        <taxon>Pseudomonadota</taxon>
        <taxon>Alphaproteobacteria</taxon>
        <taxon>Acetobacterales</taxon>
        <taxon>Acetobacteraceae</taxon>
        <taxon>Neoroseomonas</taxon>
    </lineage>
</organism>
<sequence length="100" mass="10029">MIVSAVRIILPAALAALLAGPAAASGPAPLAAEGCLGCHGPEGRGASGIAALAGRDRAELVAILTAFRANERPGTIMGRIARGYTDAEIAAVAEHFSRLR</sequence>
<gene>
    <name evidence="7" type="ORF">FHS88_002988</name>
</gene>
<dbReference type="EMBL" id="JACIJE010000008">
    <property type="protein sequence ID" value="MBB5690848.1"/>
    <property type="molecule type" value="Genomic_DNA"/>
</dbReference>
<keyword evidence="5" id="KW-0732">Signal</keyword>
<evidence type="ECO:0000256" key="4">
    <source>
        <dbReference type="PROSITE-ProRule" id="PRU00433"/>
    </source>
</evidence>